<dbReference type="Pfam" id="PF02771">
    <property type="entry name" value="Acyl-CoA_dh_N"/>
    <property type="match status" value="1"/>
</dbReference>
<proteinExistence type="inferred from homology"/>
<dbReference type="Gene3D" id="1.20.140.10">
    <property type="entry name" value="Butyryl-CoA Dehydrogenase, subunit A, domain 3"/>
    <property type="match status" value="1"/>
</dbReference>
<dbReference type="Pfam" id="PF02770">
    <property type="entry name" value="Acyl-CoA_dh_M"/>
    <property type="match status" value="1"/>
</dbReference>
<evidence type="ECO:0008006" key="10">
    <source>
        <dbReference type="Google" id="ProtNLM"/>
    </source>
</evidence>
<evidence type="ECO:0000259" key="6">
    <source>
        <dbReference type="Pfam" id="PF00441"/>
    </source>
</evidence>
<feature type="domain" description="Acyl-CoA oxidase/dehydrogenase middle" evidence="7">
    <location>
        <begin position="127"/>
        <end position="223"/>
    </location>
</feature>
<dbReference type="FunFam" id="2.40.110.10:FF:000002">
    <property type="entry name" value="Acyl-CoA dehydrogenase fadE12"/>
    <property type="match status" value="1"/>
</dbReference>
<dbReference type="EMBL" id="UINC01001059">
    <property type="protein sequence ID" value="SUZ69317.1"/>
    <property type="molecule type" value="Genomic_DNA"/>
</dbReference>
<keyword evidence="3" id="KW-0285">Flavoprotein</keyword>
<dbReference type="PANTHER" id="PTHR43292:SF3">
    <property type="entry name" value="ACYL-COA DEHYDROGENASE FADE29"/>
    <property type="match status" value="1"/>
</dbReference>
<protein>
    <recommendedName>
        <fullName evidence="10">Acyl-CoA dehydrogenase/oxidase N-terminal domain-containing protein</fullName>
    </recommendedName>
</protein>
<dbReference type="GO" id="GO:0005886">
    <property type="term" value="C:plasma membrane"/>
    <property type="evidence" value="ECO:0007669"/>
    <property type="project" value="TreeGrafter"/>
</dbReference>
<keyword evidence="5" id="KW-0560">Oxidoreductase</keyword>
<evidence type="ECO:0000256" key="3">
    <source>
        <dbReference type="ARBA" id="ARBA00022630"/>
    </source>
</evidence>
<comment type="similarity">
    <text evidence="2">Belongs to the acyl-CoA dehydrogenase family.</text>
</comment>
<organism evidence="9">
    <name type="scientific">marine metagenome</name>
    <dbReference type="NCBI Taxonomy" id="408172"/>
    <lineage>
        <taxon>unclassified sequences</taxon>
        <taxon>metagenomes</taxon>
        <taxon>ecological metagenomes</taxon>
    </lineage>
</organism>
<reference evidence="9" key="1">
    <citation type="submission" date="2018-05" db="EMBL/GenBank/DDBJ databases">
        <authorList>
            <person name="Lanie J.A."/>
            <person name="Ng W.-L."/>
            <person name="Kazmierczak K.M."/>
            <person name="Andrzejewski T.M."/>
            <person name="Davidsen T.M."/>
            <person name="Wayne K.J."/>
            <person name="Tettelin H."/>
            <person name="Glass J.I."/>
            <person name="Rusch D."/>
            <person name="Podicherti R."/>
            <person name="Tsui H.-C.T."/>
            <person name="Winkler M.E."/>
        </authorList>
    </citation>
    <scope>NUCLEOTIDE SEQUENCE</scope>
</reference>
<evidence type="ECO:0000256" key="2">
    <source>
        <dbReference type="ARBA" id="ARBA00009347"/>
    </source>
</evidence>
<evidence type="ECO:0000256" key="1">
    <source>
        <dbReference type="ARBA" id="ARBA00001974"/>
    </source>
</evidence>
<comment type="cofactor">
    <cofactor evidence="1">
        <name>FAD</name>
        <dbReference type="ChEBI" id="CHEBI:57692"/>
    </cofactor>
</comment>
<dbReference type="InterPro" id="IPR009075">
    <property type="entry name" value="AcylCo_DH/oxidase_C"/>
</dbReference>
<feature type="domain" description="Acyl-CoA dehydrogenase/oxidase N-terminal" evidence="8">
    <location>
        <begin position="6"/>
        <end position="121"/>
    </location>
</feature>
<accession>A0A381PTF1</accession>
<gene>
    <name evidence="9" type="ORF">METZ01_LOCUS22171</name>
</gene>
<evidence type="ECO:0000256" key="5">
    <source>
        <dbReference type="ARBA" id="ARBA00023002"/>
    </source>
</evidence>
<evidence type="ECO:0000313" key="9">
    <source>
        <dbReference type="EMBL" id="SUZ69317.1"/>
    </source>
</evidence>
<feature type="domain" description="Acyl-CoA dehydrogenase/oxidase C-terminal" evidence="6">
    <location>
        <begin position="237"/>
        <end position="399"/>
    </location>
</feature>
<dbReference type="SUPFAM" id="SSF56645">
    <property type="entry name" value="Acyl-CoA dehydrogenase NM domain-like"/>
    <property type="match status" value="1"/>
</dbReference>
<dbReference type="InterPro" id="IPR037069">
    <property type="entry name" value="AcylCoA_DH/ox_N_sf"/>
</dbReference>
<sequence length="404" mass="44992">MDLQFTQEELDFQSEVRDWLKENYSEDMRERHNNSPNGSISRDEQMQWQKALYKQGWAGINWPKEYGGAEFSASKKYLFNKEMAAVNAPTVIAFGEKMVAPVIMAFGTDEQKEKYLPDILSSKVWWCQGYSEPGSGSDLASLKTKAEDKGDHYLVNGAKTWTTMAQHADMIFCLVRTSNEEIRQMGISFLLIDMHSPGIIVQPIVTLDKAPEGHQEINTVFFEDVKVPKENLIGEEGKGWTYAKYLLEFERGNGYSAGLYSSLEKIVDMAKTPTSGGEPLMEDSSFKEKLADVEVQINAMEATELRILGSLSAGQNVGPESSLLKTRGTEIGQLITELAVEAVDYYAIPFNNPGPGIGHNEPPIGSAFANTSAPRYFNYRKASIYAGSNEIQRNIMAKLVLGLT</sequence>
<evidence type="ECO:0000259" key="7">
    <source>
        <dbReference type="Pfam" id="PF02770"/>
    </source>
</evidence>
<dbReference type="GO" id="GO:0016627">
    <property type="term" value="F:oxidoreductase activity, acting on the CH-CH group of donors"/>
    <property type="evidence" value="ECO:0007669"/>
    <property type="project" value="InterPro"/>
</dbReference>
<dbReference type="PANTHER" id="PTHR43292">
    <property type="entry name" value="ACYL-COA DEHYDROGENASE"/>
    <property type="match status" value="1"/>
</dbReference>
<dbReference type="SUPFAM" id="SSF47203">
    <property type="entry name" value="Acyl-CoA dehydrogenase C-terminal domain-like"/>
    <property type="match status" value="1"/>
</dbReference>
<evidence type="ECO:0000256" key="4">
    <source>
        <dbReference type="ARBA" id="ARBA00022827"/>
    </source>
</evidence>
<dbReference type="InterPro" id="IPR006091">
    <property type="entry name" value="Acyl-CoA_Oxase/DH_mid-dom"/>
</dbReference>
<dbReference type="InterPro" id="IPR036250">
    <property type="entry name" value="AcylCo_DH-like_C"/>
</dbReference>
<dbReference type="InterPro" id="IPR052161">
    <property type="entry name" value="Mycobact_Acyl-CoA_DH"/>
</dbReference>
<dbReference type="InterPro" id="IPR009100">
    <property type="entry name" value="AcylCoA_DH/oxidase_NM_dom_sf"/>
</dbReference>
<keyword evidence="4" id="KW-0274">FAD</keyword>
<dbReference type="Gene3D" id="1.10.540.10">
    <property type="entry name" value="Acyl-CoA dehydrogenase/oxidase, N-terminal domain"/>
    <property type="match status" value="1"/>
</dbReference>
<dbReference type="InterPro" id="IPR013786">
    <property type="entry name" value="AcylCoA_DH/ox_N"/>
</dbReference>
<name>A0A381PTF1_9ZZZZ</name>
<dbReference type="Pfam" id="PF00441">
    <property type="entry name" value="Acyl-CoA_dh_1"/>
    <property type="match status" value="1"/>
</dbReference>
<dbReference type="AlphaFoldDB" id="A0A381PTF1"/>
<dbReference type="GO" id="GO:0050660">
    <property type="term" value="F:flavin adenine dinucleotide binding"/>
    <property type="evidence" value="ECO:0007669"/>
    <property type="project" value="InterPro"/>
</dbReference>
<dbReference type="InterPro" id="IPR046373">
    <property type="entry name" value="Acyl-CoA_Oxase/DH_mid-dom_sf"/>
</dbReference>
<evidence type="ECO:0000259" key="8">
    <source>
        <dbReference type="Pfam" id="PF02771"/>
    </source>
</evidence>
<dbReference type="Gene3D" id="2.40.110.10">
    <property type="entry name" value="Butyryl-CoA Dehydrogenase, subunit A, domain 2"/>
    <property type="match status" value="1"/>
</dbReference>